<evidence type="ECO:0000313" key="2">
    <source>
        <dbReference type="Proteomes" id="UP001364695"/>
    </source>
</evidence>
<protein>
    <submittedName>
        <fullName evidence="1">Uncharacterized protein</fullName>
    </submittedName>
</protein>
<gene>
    <name evidence="1" type="ORF">RV045_08270</name>
</gene>
<evidence type="ECO:0000313" key="1">
    <source>
        <dbReference type="EMBL" id="MEJ7138425.1"/>
    </source>
</evidence>
<comment type="caution">
    <text evidence="1">The sequence shown here is derived from an EMBL/GenBank/DDBJ whole genome shotgun (WGS) entry which is preliminary data.</text>
</comment>
<dbReference type="Proteomes" id="UP001364695">
    <property type="component" value="Unassembled WGS sequence"/>
</dbReference>
<dbReference type="EMBL" id="JAWDIE010000010">
    <property type="protein sequence ID" value="MEJ7138425.1"/>
    <property type="molecule type" value="Genomic_DNA"/>
</dbReference>
<proteinExistence type="predicted"/>
<accession>A0ACC6P2K8</accession>
<name>A0ACC6P2K8_9BURK</name>
<sequence length="215" mass="24317">MNDDFFPSAPDDGDFPPAWFDLDPLTREIAQAAAAAIVDEDLDYAAARRRAVQDLGLERVRAHLLPSPETLEDAVRAHLRLFHADTWPQELRALREAALTFLKRLPFDAVYVRGAVWRGTATRLSCVHAEIYSDDPKLAEMQLLDQGWPLEQVGDGRSHDPVLHLPLPVPAWREMSSLYLYLLPREALHGALKADTRGRRWRGTPQELADLLEPE</sequence>
<keyword evidence="2" id="KW-1185">Reference proteome</keyword>
<organism evidence="1 2">
    <name type="scientific">Amphibiibacter pelophylacis</name>
    <dbReference type="NCBI Taxonomy" id="1799477"/>
    <lineage>
        <taxon>Bacteria</taxon>
        <taxon>Pseudomonadati</taxon>
        <taxon>Pseudomonadota</taxon>
        <taxon>Betaproteobacteria</taxon>
        <taxon>Burkholderiales</taxon>
        <taxon>Sphaerotilaceae</taxon>
        <taxon>Amphibiibacter</taxon>
    </lineage>
</organism>
<reference evidence="1" key="1">
    <citation type="submission" date="2023-10" db="EMBL/GenBank/DDBJ databases">
        <title>Amphibacter perezi, gen. nov., sp. nov. a novel taxa of the family Comamonadaceae, class Betaproteobacteria isolated from the skin microbiota of Pelophylax perezi from different populations.</title>
        <authorList>
            <person name="Costa S."/>
            <person name="Proenca D.N."/>
            <person name="Lopes I."/>
            <person name="Morais P.V."/>
        </authorList>
    </citation>
    <scope>NUCLEOTIDE SEQUENCE</scope>
    <source>
        <strain evidence="1">SL12-8</strain>
    </source>
</reference>